<evidence type="ECO:0000256" key="1">
    <source>
        <dbReference type="SAM" id="MobiDB-lite"/>
    </source>
</evidence>
<dbReference type="Proteomes" id="UP001642464">
    <property type="component" value="Unassembled WGS sequence"/>
</dbReference>
<protein>
    <submittedName>
        <fullName evidence="2">E3 ubiquitin-protein ligase HERC2</fullName>
    </submittedName>
</protein>
<dbReference type="SUPFAM" id="SSF50985">
    <property type="entry name" value="RCC1/BLIP-II"/>
    <property type="match status" value="2"/>
</dbReference>
<dbReference type="Gene3D" id="2.130.10.30">
    <property type="entry name" value="Regulator of chromosome condensation 1/beta-lactamase-inhibitor protein II"/>
    <property type="match status" value="1"/>
</dbReference>
<comment type="caution">
    <text evidence="2">The sequence shown here is derived from an EMBL/GenBank/DDBJ whole genome shotgun (WGS) entry which is preliminary data.</text>
</comment>
<keyword evidence="3" id="KW-1185">Reference proteome</keyword>
<evidence type="ECO:0000313" key="2">
    <source>
        <dbReference type="EMBL" id="CAK9034638.1"/>
    </source>
</evidence>
<name>A0ABP0L7T7_9DINO</name>
<feature type="compositionally biased region" description="Acidic residues" evidence="1">
    <location>
        <begin position="95"/>
        <end position="105"/>
    </location>
</feature>
<evidence type="ECO:0000313" key="3">
    <source>
        <dbReference type="Proteomes" id="UP001642464"/>
    </source>
</evidence>
<accession>A0ABP0L7T7</accession>
<gene>
    <name evidence="2" type="ORF">SCF082_LOCUS20943</name>
</gene>
<reference evidence="2 3" key="1">
    <citation type="submission" date="2024-02" db="EMBL/GenBank/DDBJ databases">
        <authorList>
            <person name="Chen Y."/>
            <person name="Shah S."/>
            <person name="Dougan E. K."/>
            <person name="Thang M."/>
            <person name="Chan C."/>
        </authorList>
    </citation>
    <scope>NUCLEOTIDE SEQUENCE [LARGE SCALE GENOMIC DNA]</scope>
</reference>
<dbReference type="EMBL" id="CAXAMM010014780">
    <property type="protein sequence ID" value="CAK9034638.1"/>
    <property type="molecule type" value="Genomic_DNA"/>
</dbReference>
<sequence length="297" mass="31954">MDFGGVLPPYIHLQNVEAIAPAGCGFCALMKDHTAVAWGKQHWWVGSPYYSKPVGHVATLFGAEKTKTGAEQLIALVEGGCLAVWKESQLFITSPDEEEEAEEDPPSSFKPLPPKNLSRLRRVQANQHGWCAIKADGSIVTWGWPAHESLNEIWKPIPRKYFKGPFTEISANLDAFAGIQEDGNLVIWGRNDVYENGVLVPDLGSKKVQVLQASCSAFAAIMTDGTVMAFGPKAAGGDCSAVKDQLHSVVALQATDKAFAALRSDGQVISWGGAEHGGDGPYNELTTRADAAKSGYR</sequence>
<proteinExistence type="predicted"/>
<dbReference type="InterPro" id="IPR009091">
    <property type="entry name" value="RCC1/BLIP-II"/>
</dbReference>
<feature type="region of interest" description="Disordered" evidence="1">
    <location>
        <begin position="94"/>
        <end position="115"/>
    </location>
</feature>
<organism evidence="2 3">
    <name type="scientific">Durusdinium trenchii</name>
    <dbReference type="NCBI Taxonomy" id="1381693"/>
    <lineage>
        <taxon>Eukaryota</taxon>
        <taxon>Sar</taxon>
        <taxon>Alveolata</taxon>
        <taxon>Dinophyceae</taxon>
        <taxon>Suessiales</taxon>
        <taxon>Symbiodiniaceae</taxon>
        <taxon>Durusdinium</taxon>
    </lineage>
</organism>